<feature type="region of interest" description="Disordered" evidence="1">
    <location>
        <begin position="1"/>
        <end position="26"/>
    </location>
</feature>
<evidence type="ECO:0000313" key="3">
    <source>
        <dbReference type="Proteomes" id="UP000009352"/>
    </source>
</evidence>
<dbReference type="InterPro" id="IPR010360">
    <property type="entry name" value="DUF956"/>
</dbReference>
<dbReference type="Pfam" id="PF06115">
    <property type="entry name" value="DUF956"/>
    <property type="match status" value="1"/>
</dbReference>
<evidence type="ECO:0000256" key="1">
    <source>
        <dbReference type="SAM" id="MobiDB-lite"/>
    </source>
</evidence>
<feature type="compositionally biased region" description="Polar residues" evidence="1">
    <location>
        <begin position="13"/>
        <end position="26"/>
    </location>
</feature>
<proteinExistence type="predicted"/>
<dbReference type="EMBL" id="AMQX01000005">
    <property type="protein sequence ID" value="EKS51360.1"/>
    <property type="molecule type" value="Genomic_DNA"/>
</dbReference>
<name>A0AB33XUV1_LACRH</name>
<dbReference type="AlphaFoldDB" id="A0AB33XUV1"/>
<organism evidence="2 3">
    <name type="scientific">Lacticaseibacillus rhamnosus LRHMDP3</name>
    <dbReference type="NCBI Taxonomy" id="1203259"/>
    <lineage>
        <taxon>Bacteria</taxon>
        <taxon>Bacillati</taxon>
        <taxon>Bacillota</taxon>
        <taxon>Bacilli</taxon>
        <taxon>Lactobacillales</taxon>
        <taxon>Lactobacillaceae</taxon>
        <taxon>Lacticaseibacillus</taxon>
    </lineage>
</organism>
<reference evidence="2 3" key="1">
    <citation type="journal article" date="2013" name="Genome Announc.">
        <title>Draft Genome Sequence of Staphylococcus simulans UMC-CNS-990, Isolated from a Case of Chronic Bovine Mastitis.</title>
        <authorList>
            <person name="Calcutt M.J."/>
            <person name="Foecking M.F."/>
            <person name="Hsieh H.Y."/>
            <person name="Perry J."/>
            <person name="Stewart G.C."/>
            <person name="Middleton J.R."/>
        </authorList>
    </citation>
    <scope>NUCLEOTIDE SEQUENCE [LARGE SCALE GENOMIC DNA]</scope>
    <source>
        <strain evidence="2 3">LRHMDP3</strain>
    </source>
</reference>
<gene>
    <name evidence="2" type="ORF">LRHMDP3_1085</name>
</gene>
<protein>
    <submittedName>
        <fullName evidence="2">Regulator of the mannose operon, ManO</fullName>
    </submittedName>
</protein>
<dbReference type="Proteomes" id="UP000009352">
    <property type="component" value="Unassembled WGS sequence"/>
</dbReference>
<evidence type="ECO:0000313" key="2">
    <source>
        <dbReference type="EMBL" id="EKS51360.1"/>
    </source>
</evidence>
<comment type="caution">
    <text evidence="2">The sequence shown here is derived from an EMBL/GenBank/DDBJ whole genome shotgun (WGS) entry which is preliminary data.</text>
</comment>
<accession>A0AB33XUV1</accession>
<sequence length="159" mass="18248">MNAAPQTHFGESLSKTNKPNKQGTSASTVKFSLKGWQKMVQSINTKSELVIEGTAFMGMPAYGKIMIGDKGFEFFNEKNVRDFYQIPWNEVDWVIASVIFKGKWIPRFAIKTKKNGTYTFAAKDPKRVLRAIRVHIPAERIVKSLTFWQVIKRAFTRKK</sequence>